<accession>A0ABZ0NSP5</accession>
<evidence type="ECO:0000313" key="3">
    <source>
        <dbReference type="EMBL" id="WPB02445.1"/>
    </source>
</evidence>
<dbReference type="GeneID" id="35428946"/>
<gene>
    <name evidence="3" type="ORF">RHO25_007080</name>
</gene>
<dbReference type="Proteomes" id="UP001302367">
    <property type="component" value="Chromosome 4"/>
</dbReference>
<feature type="transmembrane region" description="Helical" evidence="2">
    <location>
        <begin position="42"/>
        <end position="68"/>
    </location>
</feature>
<name>A0ABZ0NSP5_CERBT</name>
<sequence length="653" mass="71269">MHSHSYSQDSTLSGWSESSSLQPKSGREQQAGAPARSFKKNLFGAGLALATGVLPVYFLVFASLAYRYDGARLEDSPIATWLLEAARFGPSVFPIVFAAIIGQLMTALASWRLEKDIAIGALEYLLASRSLASALLALPRLQIICIWTPAILLTWCLSPLGGQATLRAVSPSVSHTLDSAWLVHLDFNGSQPISTYANDASSFGGVIRSAYVAALAGPNSTKQGSQDAFDNLHIPMLEAQSGQADENGWYNTTAAESAVNVALIGIPFSGAEQHGNSGFIMQTSYFYLDCATAMSAWKRRNETTAYPALPLANSALRPGLKLYNNTGFIPGTSSPGPENNPLLRDITANHTWNDTSPRVIGFQTGTFGNPNGGDPSILTEAWCNMTTTFVDVRFTCYDGPRNCTVGSIRRSLQQPFPSTATYLDGENPYVAESFFRQFMDAVPPNRNRYYTPLEQYFLAPATPFHIEENSDPIGNIGPELFSQRFTQLLNTFWLVSIAPDAVTGNFSAPLVTDLVDQASFQSEWGSYGYGIRLRKGQNEISFAVLRYSTFWLSTLVIISSLLVFAGLLTAVFDICRKGPTVLDEFVNYLRHNPVAMLDVRSSTEDGVDIARRHKNVKVRLGDVRPEEDVGFLAVGTLGTGLALDKIKEKRLYS</sequence>
<protein>
    <submittedName>
        <fullName evidence="3">Uncharacterized protein</fullName>
    </submittedName>
</protein>
<reference evidence="3 4" key="1">
    <citation type="submission" date="2023-09" db="EMBL/GenBank/DDBJ databases">
        <title>Complete-Gapless Cercospora beticola genome.</title>
        <authorList>
            <person name="Wyatt N.A."/>
            <person name="Spanner R.E."/>
            <person name="Bolton M.D."/>
        </authorList>
    </citation>
    <scope>NUCLEOTIDE SEQUENCE [LARGE SCALE GENOMIC DNA]</scope>
    <source>
        <strain evidence="3">Cb09-40</strain>
    </source>
</reference>
<dbReference type="RefSeq" id="XP_065458957.1">
    <property type="nucleotide sequence ID" value="XM_065602885.1"/>
</dbReference>
<evidence type="ECO:0000256" key="1">
    <source>
        <dbReference type="SAM" id="MobiDB-lite"/>
    </source>
</evidence>
<keyword evidence="2" id="KW-1133">Transmembrane helix</keyword>
<feature type="transmembrane region" description="Helical" evidence="2">
    <location>
        <begin position="88"/>
        <end position="111"/>
    </location>
</feature>
<proteinExistence type="predicted"/>
<organism evidence="3 4">
    <name type="scientific">Cercospora beticola</name>
    <name type="common">Sugarbeet leaf spot fungus</name>
    <dbReference type="NCBI Taxonomy" id="122368"/>
    <lineage>
        <taxon>Eukaryota</taxon>
        <taxon>Fungi</taxon>
        <taxon>Dikarya</taxon>
        <taxon>Ascomycota</taxon>
        <taxon>Pezizomycotina</taxon>
        <taxon>Dothideomycetes</taxon>
        <taxon>Dothideomycetidae</taxon>
        <taxon>Mycosphaerellales</taxon>
        <taxon>Mycosphaerellaceae</taxon>
        <taxon>Cercospora</taxon>
    </lineage>
</organism>
<keyword evidence="4" id="KW-1185">Reference proteome</keyword>
<evidence type="ECO:0000256" key="2">
    <source>
        <dbReference type="SAM" id="Phobius"/>
    </source>
</evidence>
<feature type="transmembrane region" description="Helical" evidence="2">
    <location>
        <begin position="550"/>
        <end position="572"/>
    </location>
</feature>
<feature type="compositionally biased region" description="Low complexity" evidence="1">
    <location>
        <begin position="10"/>
        <end position="20"/>
    </location>
</feature>
<evidence type="ECO:0000313" key="4">
    <source>
        <dbReference type="Proteomes" id="UP001302367"/>
    </source>
</evidence>
<dbReference type="EMBL" id="CP134187">
    <property type="protein sequence ID" value="WPB02445.1"/>
    <property type="molecule type" value="Genomic_DNA"/>
</dbReference>
<feature type="region of interest" description="Disordered" evidence="1">
    <location>
        <begin position="1"/>
        <end position="30"/>
    </location>
</feature>
<keyword evidence="2" id="KW-0472">Membrane</keyword>
<keyword evidence="2" id="KW-0812">Transmembrane</keyword>